<reference evidence="1 2" key="1">
    <citation type="journal article" date="2012" name="BMC Genomics">
        <title>Tools to kill: Genome of one of the most destructive plant pathogenic fungi Macrophomina phaseolina.</title>
        <authorList>
            <person name="Islam M.S."/>
            <person name="Haque M.S."/>
            <person name="Islam M.M."/>
            <person name="Emdad E.M."/>
            <person name="Halim A."/>
            <person name="Hossen Q.M.M."/>
            <person name="Hossain M.Z."/>
            <person name="Ahmed B."/>
            <person name="Rahim S."/>
            <person name="Rahman M.S."/>
            <person name="Alam M.M."/>
            <person name="Hou S."/>
            <person name="Wan X."/>
            <person name="Saito J.A."/>
            <person name="Alam M."/>
        </authorList>
    </citation>
    <scope>NUCLEOTIDE SEQUENCE [LARGE SCALE GENOMIC DNA]</scope>
    <source>
        <strain evidence="1 2">MS6</strain>
    </source>
</reference>
<dbReference type="EMBL" id="AHHD01000180">
    <property type="protein sequence ID" value="EKG18682.1"/>
    <property type="molecule type" value="Genomic_DNA"/>
</dbReference>
<evidence type="ECO:0000313" key="1">
    <source>
        <dbReference type="EMBL" id="EKG18682.1"/>
    </source>
</evidence>
<proteinExistence type="predicted"/>
<protein>
    <submittedName>
        <fullName evidence="1">Uncharacterized protein</fullName>
    </submittedName>
</protein>
<dbReference type="OrthoDB" id="10609570at2759"/>
<dbReference type="VEuPathDB" id="FungiDB:MPH_04028"/>
<gene>
    <name evidence="1" type="ORF">MPH_04028</name>
</gene>
<evidence type="ECO:0000313" key="2">
    <source>
        <dbReference type="Proteomes" id="UP000007129"/>
    </source>
</evidence>
<sequence>MARQHWPTAAAIKIKHRSLEKKRWCTLYVELPVTSARLPSAHRPDRTPNIVFVGPWHDASNDSTLISLEDIWLGIRKARIAVERGVVKTIEQGLKVSWDDLEGAQEALLEERRKMKEAVARFEKAAATA</sequence>
<dbReference type="HOGENOM" id="CLU_1949225_0_0_1"/>
<dbReference type="Proteomes" id="UP000007129">
    <property type="component" value="Unassembled WGS sequence"/>
</dbReference>
<organism evidence="1 2">
    <name type="scientific">Macrophomina phaseolina (strain MS6)</name>
    <name type="common">Charcoal rot fungus</name>
    <dbReference type="NCBI Taxonomy" id="1126212"/>
    <lineage>
        <taxon>Eukaryota</taxon>
        <taxon>Fungi</taxon>
        <taxon>Dikarya</taxon>
        <taxon>Ascomycota</taxon>
        <taxon>Pezizomycotina</taxon>
        <taxon>Dothideomycetes</taxon>
        <taxon>Dothideomycetes incertae sedis</taxon>
        <taxon>Botryosphaeriales</taxon>
        <taxon>Botryosphaeriaceae</taxon>
        <taxon>Macrophomina</taxon>
    </lineage>
</organism>
<name>K2S151_MACPH</name>
<comment type="caution">
    <text evidence="1">The sequence shown here is derived from an EMBL/GenBank/DDBJ whole genome shotgun (WGS) entry which is preliminary data.</text>
</comment>
<accession>K2S151</accession>
<dbReference type="AlphaFoldDB" id="K2S151"/>
<dbReference type="InParanoid" id="K2S151"/>